<dbReference type="EMBL" id="CAEZXL010000018">
    <property type="protein sequence ID" value="CAB4680095.1"/>
    <property type="molecule type" value="Genomic_DNA"/>
</dbReference>
<feature type="compositionally biased region" description="Basic residues" evidence="1">
    <location>
        <begin position="274"/>
        <end position="283"/>
    </location>
</feature>
<sequence>MTARHLAMVSLLHDQDPELAHKHALAAARRAGRIAIVRETVGVTAYQVGDYGLALRELTTYRRLSGSNDQLPIMVDCERGLGRPRKALELGRSVDRKSLPAPVRVSLAIVMSGARLDLGENDLALAELEIPELDPTKVHEFSTNLFRAYADTLIIGNRESEAKRWSDLADRAEQHFLGNSNPENEVFSIIEEIQIPEVSSSARPSKSQHDAVARTPRDPSFKPTDRPQRPRRDDGDGTDKPKRPPFTGGPRSNGPPPKGGPKGGGRGFGGPPKGRSRGPGRGR</sequence>
<organism evidence="2">
    <name type="scientific">freshwater metagenome</name>
    <dbReference type="NCBI Taxonomy" id="449393"/>
    <lineage>
        <taxon>unclassified sequences</taxon>
        <taxon>metagenomes</taxon>
        <taxon>ecological metagenomes</taxon>
    </lineage>
</organism>
<reference evidence="2" key="1">
    <citation type="submission" date="2020-05" db="EMBL/GenBank/DDBJ databases">
        <authorList>
            <person name="Chiriac C."/>
            <person name="Salcher M."/>
            <person name="Ghai R."/>
            <person name="Kavagutti S V."/>
        </authorList>
    </citation>
    <scope>NUCLEOTIDE SEQUENCE</scope>
</reference>
<gene>
    <name evidence="2" type="ORF">UFOPK2373_00187</name>
</gene>
<proteinExistence type="predicted"/>
<evidence type="ECO:0000256" key="1">
    <source>
        <dbReference type="SAM" id="MobiDB-lite"/>
    </source>
</evidence>
<protein>
    <submittedName>
        <fullName evidence="2">Unannotated protein</fullName>
    </submittedName>
</protein>
<feature type="compositionally biased region" description="Basic and acidic residues" evidence="1">
    <location>
        <begin position="207"/>
        <end position="242"/>
    </location>
</feature>
<feature type="region of interest" description="Disordered" evidence="1">
    <location>
        <begin position="197"/>
        <end position="283"/>
    </location>
</feature>
<feature type="compositionally biased region" description="Gly residues" evidence="1">
    <location>
        <begin position="260"/>
        <end position="273"/>
    </location>
</feature>
<accession>A0A6J6N5E6</accession>
<dbReference type="AlphaFoldDB" id="A0A6J6N5E6"/>
<evidence type="ECO:0000313" key="2">
    <source>
        <dbReference type="EMBL" id="CAB4680095.1"/>
    </source>
</evidence>
<name>A0A6J6N5E6_9ZZZZ</name>